<proteinExistence type="predicted"/>
<reference evidence="1 2" key="1">
    <citation type="submission" date="2024-10" db="EMBL/GenBank/DDBJ databases">
        <title>Updated reference genomes for cyclostephanoid diatoms.</title>
        <authorList>
            <person name="Roberts W.R."/>
            <person name="Alverson A.J."/>
        </authorList>
    </citation>
    <scope>NUCLEOTIDE SEQUENCE [LARGE SCALE GENOMIC DNA]</scope>
    <source>
        <strain evidence="1 2">AJA232-27</strain>
    </source>
</reference>
<accession>A0ABD3M3H7</accession>
<dbReference type="EMBL" id="JALLBG020000228">
    <property type="protein sequence ID" value="KAL3758551.1"/>
    <property type="molecule type" value="Genomic_DNA"/>
</dbReference>
<evidence type="ECO:0000313" key="2">
    <source>
        <dbReference type="Proteomes" id="UP001530293"/>
    </source>
</evidence>
<name>A0ABD3M3H7_9STRA</name>
<dbReference type="AlphaFoldDB" id="A0ABD3M3H7"/>
<organism evidence="1 2">
    <name type="scientific">Discostella pseudostelligera</name>
    <dbReference type="NCBI Taxonomy" id="259834"/>
    <lineage>
        <taxon>Eukaryota</taxon>
        <taxon>Sar</taxon>
        <taxon>Stramenopiles</taxon>
        <taxon>Ochrophyta</taxon>
        <taxon>Bacillariophyta</taxon>
        <taxon>Coscinodiscophyceae</taxon>
        <taxon>Thalassiosirophycidae</taxon>
        <taxon>Stephanodiscales</taxon>
        <taxon>Stephanodiscaceae</taxon>
        <taxon>Discostella</taxon>
    </lineage>
</organism>
<sequence length="103" mass="11204">MSLESVRLGHESSTGRANLVIGECLSSKYWEQKSSTNLCIDSACCCMLIPSMSSRCCEMYNSTESRNVRMESSSSSMVGYVFGVVSAINSSTSTNHEIRSPTP</sequence>
<protein>
    <submittedName>
        <fullName evidence="1">Uncharacterized protein</fullName>
    </submittedName>
</protein>
<comment type="caution">
    <text evidence="1">The sequence shown here is derived from an EMBL/GenBank/DDBJ whole genome shotgun (WGS) entry which is preliminary data.</text>
</comment>
<dbReference type="Proteomes" id="UP001530293">
    <property type="component" value="Unassembled WGS sequence"/>
</dbReference>
<keyword evidence="2" id="KW-1185">Reference proteome</keyword>
<gene>
    <name evidence="1" type="ORF">ACHAWU_008305</name>
</gene>
<evidence type="ECO:0000313" key="1">
    <source>
        <dbReference type="EMBL" id="KAL3758551.1"/>
    </source>
</evidence>